<keyword evidence="3" id="KW-0813">Transport</keyword>
<comment type="subcellular location">
    <subcellularLocation>
        <location evidence="1">Cell inner membrane</location>
        <topology evidence="1">Single-pass membrane protein</topology>
        <orientation evidence="1">Periplasmic side</orientation>
    </subcellularLocation>
</comment>
<evidence type="ECO:0000256" key="6">
    <source>
        <dbReference type="ARBA" id="ARBA00022692"/>
    </source>
</evidence>
<evidence type="ECO:0000256" key="5">
    <source>
        <dbReference type="ARBA" id="ARBA00022519"/>
    </source>
</evidence>
<sequence>MLHSPDSSTGSVRNLAMDRGQRFMAVALALSLLAHAAPIFGIKFVLPDPRTLFSSQPLEVVLVNQRTDTAPAKAEVDAQVNLDGGGNTDAENRRVKSPLPVLAKTPSAELERTQARQQQLEQRTRQLMTKLERDGTLGQTEKQDAPTTDAQPGVDPEEIRQQARELSGLAAQVSKRLEAYQTRPRKTFIGARAREYRFARYVEDWRMKVERLGNLAYPTDKNGQKLYGRLRLDVEIDANGNVTSAEIGKSSGNAELDAAALRIVKQAAPYGAFPPEIRKDTDVIGISRHWTFGKGDSVLGDE</sequence>
<dbReference type="Proteomes" id="UP000310016">
    <property type="component" value="Unassembled WGS sequence"/>
</dbReference>
<dbReference type="GO" id="GO:0055085">
    <property type="term" value="P:transmembrane transport"/>
    <property type="evidence" value="ECO:0007669"/>
    <property type="project" value="InterPro"/>
</dbReference>
<dbReference type="PANTHER" id="PTHR33446:SF11">
    <property type="entry name" value="TONB3"/>
    <property type="match status" value="1"/>
</dbReference>
<feature type="region of interest" description="Disordered" evidence="10">
    <location>
        <begin position="131"/>
        <end position="154"/>
    </location>
</feature>
<dbReference type="InterPro" id="IPR006260">
    <property type="entry name" value="TonB/TolA_C"/>
</dbReference>
<dbReference type="AlphaFoldDB" id="A0A4U0Q8N7"/>
<evidence type="ECO:0000313" key="13">
    <source>
        <dbReference type="Proteomes" id="UP000310016"/>
    </source>
</evidence>
<comment type="similarity">
    <text evidence="2">Belongs to the TonB family.</text>
</comment>
<evidence type="ECO:0000259" key="11">
    <source>
        <dbReference type="PROSITE" id="PS52015"/>
    </source>
</evidence>
<keyword evidence="8" id="KW-1133">Transmembrane helix</keyword>
<dbReference type="GO" id="GO:0015031">
    <property type="term" value="P:protein transport"/>
    <property type="evidence" value="ECO:0007669"/>
    <property type="project" value="UniProtKB-KW"/>
</dbReference>
<evidence type="ECO:0000256" key="8">
    <source>
        <dbReference type="ARBA" id="ARBA00022989"/>
    </source>
</evidence>
<dbReference type="InterPro" id="IPR037682">
    <property type="entry name" value="TonB_C"/>
</dbReference>
<comment type="caution">
    <text evidence="12">The sequence shown here is derived from an EMBL/GenBank/DDBJ whole genome shotgun (WGS) entry which is preliminary data.</text>
</comment>
<dbReference type="GO" id="GO:0031992">
    <property type="term" value="F:energy transducer activity"/>
    <property type="evidence" value="ECO:0007669"/>
    <property type="project" value="TreeGrafter"/>
</dbReference>
<dbReference type="OrthoDB" id="9803361at2"/>
<evidence type="ECO:0000256" key="3">
    <source>
        <dbReference type="ARBA" id="ARBA00022448"/>
    </source>
</evidence>
<keyword evidence="4" id="KW-1003">Cell membrane</keyword>
<dbReference type="InterPro" id="IPR051045">
    <property type="entry name" value="TonB-dependent_transducer"/>
</dbReference>
<feature type="domain" description="TonB C-terminal" evidence="11">
    <location>
        <begin position="202"/>
        <end position="299"/>
    </location>
</feature>
<dbReference type="EMBL" id="SUMF01000002">
    <property type="protein sequence ID" value="TJZ77555.1"/>
    <property type="molecule type" value="Genomic_DNA"/>
</dbReference>
<dbReference type="PANTHER" id="PTHR33446">
    <property type="entry name" value="PROTEIN TONB-RELATED"/>
    <property type="match status" value="1"/>
</dbReference>
<dbReference type="SUPFAM" id="SSF74653">
    <property type="entry name" value="TolA/TonB C-terminal domain"/>
    <property type="match status" value="1"/>
</dbReference>
<evidence type="ECO:0000313" key="12">
    <source>
        <dbReference type="EMBL" id="TJZ77555.1"/>
    </source>
</evidence>
<keyword evidence="7" id="KW-0653">Protein transport</keyword>
<keyword evidence="6" id="KW-0812">Transmembrane</keyword>
<keyword evidence="5" id="KW-0997">Cell inner membrane</keyword>
<dbReference type="Gene3D" id="3.30.1150.10">
    <property type="match status" value="1"/>
</dbReference>
<gene>
    <name evidence="12" type="ORF">FAZ21_04315</name>
</gene>
<evidence type="ECO:0000256" key="4">
    <source>
        <dbReference type="ARBA" id="ARBA00022475"/>
    </source>
</evidence>
<protein>
    <submittedName>
        <fullName evidence="12">Energy transducer TonB</fullName>
    </submittedName>
</protein>
<proteinExistence type="inferred from homology"/>
<feature type="compositionally biased region" description="Polar residues" evidence="10">
    <location>
        <begin position="137"/>
        <end position="150"/>
    </location>
</feature>
<evidence type="ECO:0000256" key="1">
    <source>
        <dbReference type="ARBA" id="ARBA00004383"/>
    </source>
</evidence>
<dbReference type="Pfam" id="PF03544">
    <property type="entry name" value="TonB_C"/>
    <property type="match status" value="1"/>
</dbReference>
<evidence type="ECO:0000256" key="2">
    <source>
        <dbReference type="ARBA" id="ARBA00006555"/>
    </source>
</evidence>
<evidence type="ECO:0000256" key="9">
    <source>
        <dbReference type="ARBA" id="ARBA00023136"/>
    </source>
</evidence>
<name>A0A4U0Q8N7_9NEIS</name>
<dbReference type="GO" id="GO:0098797">
    <property type="term" value="C:plasma membrane protein complex"/>
    <property type="evidence" value="ECO:0007669"/>
    <property type="project" value="TreeGrafter"/>
</dbReference>
<evidence type="ECO:0000256" key="7">
    <source>
        <dbReference type="ARBA" id="ARBA00022927"/>
    </source>
</evidence>
<keyword evidence="9" id="KW-0472">Membrane</keyword>
<organism evidence="12 13">
    <name type="scientific">Chitiniphilus eburneus</name>
    <dbReference type="NCBI Taxonomy" id="2571148"/>
    <lineage>
        <taxon>Bacteria</taxon>
        <taxon>Pseudomonadati</taxon>
        <taxon>Pseudomonadota</taxon>
        <taxon>Betaproteobacteria</taxon>
        <taxon>Neisseriales</taxon>
        <taxon>Chitinibacteraceae</taxon>
        <taxon>Chitiniphilus</taxon>
    </lineage>
</organism>
<dbReference type="NCBIfam" id="TIGR01352">
    <property type="entry name" value="tonB_Cterm"/>
    <property type="match status" value="1"/>
</dbReference>
<keyword evidence="13" id="KW-1185">Reference proteome</keyword>
<evidence type="ECO:0000256" key="10">
    <source>
        <dbReference type="SAM" id="MobiDB-lite"/>
    </source>
</evidence>
<dbReference type="PROSITE" id="PS52015">
    <property type="entry name" value="TONB_CTD"/>
    <property type="match status" value="1"/>
</dbReference>
<reference evidence="12 13" key="1">
    <citation type="submission" date="2019-04" db="EMBL/GenBank/DDBJ databases">
        <title>Chitiniphilus eburnea sp. nov., a novel chitinolytic bacterium isolated from aquaculture sludge.</title>
        <authorList>
            <person name="Sheng M."/>
        </authorList>
    </citation>
    <scope>NUCLEOTIDE SEQUENCE [LARGE SCALE GENOMIC DNA]</scope>
    <source>
        <strain evidence="12 13">HX-2-15</strain>
    </source>
</reference>
<accession>A0A4U0Q8N7</accession>